<gene>
    <name evidence="3" type="ORF">JAAARDRAFT_614057</name>
</gene>
<proteinExistence type="predicted"/>
<dbReference type="Proteomes" id="UP000027265">
    <property type="component" value="Unassembled WGS sequence"/>
</dbReference>
<dbReference type="SUPFAM" id="SSF56112">
    <property type="entry name" value="Protein kinase-like (PK-like)"/>
    <property type="match status" value="1"/>
</dbReference>
<feature type="transmembrane region" description="Helical" evidence="1">
    <location>
        <begin position="40"/>
        <end position="61"/>
    </location>
</feature>
<dbReference type="InterPro" id="IPR053215">
    <property type="entry name" value="TKL_Ser/Thr_kinase"/>
</dbReference>
<dbReference type="InParanoid" id="A0A067P820"/>
<dbReference type="PANTHER" id="PTHR45756">
    <property type="entry name" value="PALMITOYLTRANSFERASE"/>
    <property type="match status" value="1"/>
</dbReference>
<dbReference type="PROSITE" id="PS50011">
    <property type="entry name" value="PROTEIN_KINASE_DOM"/>
    <property type="match status" value="1"/>
</dbReference>
<feature type="domain" description="Protein kinase" evidence="2">
    <location>
        <begin position="1"/>
        <end position="134"/>
    </location>
</feature>
<name>A0A067P820_9AGAM</name>
<dbReference type="InterPro" id="IPR000719">
    <property type="entry name" value="Prot_kinase_dom"/>
</dbReference>
<dbReference type="GO" id="GO:0005524">
    <property type="term" value="F:ATP binding"/>
    <property type="evidence" value="ECO:0007669"/>
    <property type="project" value="InterPro"/>
</dbReference>
<accession>A0A067P820</accession>
<dbReference type="InterPro" id="IPR001245">
    <property type="entry name" value="Ser-Thr/Tyr_kinase_cat_dom"/>
</dbReference>
<dbReference type="InterPro" id="IPR011009">
    <property type="entry name" value="Kinase-like_dom_sf"/>
</dbReference>
<keyword evidence="1" id="KW-0812">Transmembrane</keyword>
<evidence type="ECO:0000313" key="3">
    <source>
        <dbReference type="EMBL" id="KDQ49930.1"/>
    </source>
</evidence>
<dbReference type="HOGENOM" id="CLU_1806447_0_0_1"/>
<keyword evidence="4" id="KW-1185">Reference proteome</keyword>
<dbReference type="GO" id="GO:0004672">
    <property type="term" value="F:protein kinase activity"/>
    <property type="evidence" value="ECO:0007669"/>
    <property type="project" value="InterPro"/>
</dbReference>
<protein>
    <recommendedName>
        <fullName evidence="2">Protein kinase domain-containing protein</fullName>
    </recommendedName>
</protein>
<sequence length="143" mass="16561">MAPEILSKDDGLDGKATAASDVYAFAMLCWEVRSLPFNVYPSFVSLLTLDLYICVCVWFQLYARKAPFWNKATADIDQHVVKDKKRPYKLDSKNRSGERVMPDILWDVVQTCWNHWPEDRPWAVDVVQSLEGKLAVPVRSRRR</sequence>
<evidence type="ECO:0000313" key="4">
    <source>
        <dbReference type="Proteomes" id="UP000027265"/>
    </source>
</evidence>
<evidence type="ECO:0000256" key="1">
    <source>
        <dbReference type="SAM" id="Phobius"/>
    </source>
</evidence>
<dbReference type="OrthoDB" id="26722at2759"/>
<dbReference type="AlphaFoldDB" id="A0A067P820"/>
<dbReference type="Pfam" id="PF07714">
    <property type="entry name" value="PK_Tyr_Ser-Thr"/>
    <property type="match status" value="1"/>
</dbReference>
<dbReference type="EMBL" id="KL197770">
    <property type="protein sequence ID" value="KDQ49930.1"/>
    <property type="molecule type" value="Genomic_DNA"/>
</dbReference>
<keyword evidence="1" id="KW-0472">Membrane</keyword>
<evidence type="ECO:0000259" key="2">
    <source>
        <dbReference type="PROSITE" id="PS50011"/>
    </source>
</evidence>
<dbReference type="PANTHER" id="PTHR45756:SF1">
    <property type="entry name" value="PROTEIN KINASE DOMAIN CONTAINING PROTEIN"/>
    <property type="match status" value="1"/>
</dbReference>
<organism evidence="3 4">
    <name type="scientific">Jaapia argillacea MUCL 33604</name>
    <dbReference type="NCBI Taxonomy" id="933084"/>
    <lineage>
        <taxon>Eukaryota</taxon>
        <taxon>Fungi</taxon>
        <taxon>Dikarya</taxon>
        <taxon>Basidiomycota</taxon>
        <taxon>Agaricomycotina</taxon>
        <taxon>Agaricomycetes</taxon>
        <taxon>Agaricomycetidae</taxon>
        <taxon>Jaapiales</taxon>
        <taxon>Jaapiaceae</taxon>
        <taxon>Jaapia</taxon>
    </lineage>
</organism>
<dbReference type="Gene3D" id="1.10.510.10">
    <property type="entry name" value="Transferase(Phosphotransferase) domain 1"/>
    <property type="match status" value="1"/>
</dbReference>
<keyword evidence="1" id="KW-1133">Transmembrane helix</keyword>
<reference evidence="4" key="1">
    <citation type="journal article" date="2014" name="Proc. Natl. Acad. Sci. U.S.A.">
        <title>Extensive sampling of basidiomycete genomes demonstrates inadequacy of the white-rot/brown-rot paradigm for wood decay fungi.</title>
        <authorList>
            <person name="Riley R."/>
            <person name="Salamov A.A."/>
            <person name="Brown D.W."/>
            <person name="Nagy L.G."/>
            <person name="Floudas D."/>
            <person name="Held B.W."/>
            <person name="Levasseur A."/>
            <person name="Lombard V."/>
            <person name="Morin E."/>
            <person name="Otillar R."/>
            <person name="Lindquist E.A."/>
            <person name="Sun H."/>
            <person name="LaButti K.M."/>
            <person name="Schmutz J."/>
            <person name="Jabbour D."/>
            <person name="Luo H."/>
            <person name="Baker S.E."/>
            <person name="Pisabarro A.G."/>
            <person name="Walton J.D."/>
            <person name="Blanchette R.A."/>
            <person name="Henrissat B."/>
            <person name="Martin F."/>
            <person name="Cullen D."/>
            <person name="Hibbett D.S."/>
            <person name="Grigoriev I.V."/>
        </authorList>
    </citation>
    <scope>NUCLEOTIDE SEQUENCE [LARGE SCALE GENOMIC DNA]</scope>
    <source>
        <strain evidence="4">MUCL 33604</strain>
    </source>
</reference>